<proteinExistence type="predicted"/>
<name>A0AAW4VS02_9FIRM</name>
<organism evidence="4 5">
    <name type="scientific">Faecalibacillus faecis</name>
    <dbReference type="NCBI Taxonomy" id="1982628"/>
    <lineage>
        <taxon>Bacteria</taxon>
        <taxon>Bacillati</taxon>
        <taxon>Bacillota</taxon>
        <taxon>Erysipelotrichia</taxon>
        <taxon>Erysipelotrichales</taxon>
        <taxon>Coprobacillaceae</taxon>
        <taxon>Faecalibacillus</taxon>
    </lineage>
</organism>
<dbReference type="PANTHER" id="PTHR30404">
    <property type="entry name" value="N-ACETYLMURAMOYL-L-ALANINE AMIDASE"/>
    <property type="match status" value="1"/>
</dbReference>
<feature type="transmembrane region" description="Helical" evidence="2">
    <location>
        <begin position="5"/>
        <end position="24"/>
    </location>
</feature>
<dbReference type="Pfam" id="PF01520">
    <property type="entry name" value="Amidase_3"/>
    <property type="match status" value="1"/>
</dbReference>
<sequence>MKKKIIGIGSIVVLLIIGCVFYFTREEKITLSLKDKKDIVVEYGNKVEYSFDNLIQTKNSDKEQLKEVKKETKITSNLKNEDQKEYPAIGTYMITIKYQDQKFKKKIIVKDTTVPTFNETNEVSFEEETENYDYNKEISATDLTTVEIQYDTSSLDTKTPGEYKIKAIATDTSGNKTEKEITVHVTKKPEAKKEEQTASNQTVSYHGGGKVVCIDAGHQARGNSSLEPNGPGSSTMKAKVTTGATGCVTGKTESQINLEVALKLQQALQNQGYTVIMCRTSQDVDISNAQRAEIANSNNVSAFIRLHCDSSTSSSATGTLTLAPSTSNPYCANIASESQTLSKAIVNNICNVTGSRNRGVSIVDNMTGLNWSKVPVTIVEMGFLSNPQEDQLLASDDYQNKIVQGIVNGIGAYLN</sequence>
<dbReference type="GO" id="GO:0009253">
    <property type="term" value="P:peptidoglycan catabolic process"/>
    <property type="evidence" value="ECO:0007669"/>
    <property type="project" value="InterPro"/>
</dbReference>
<protein>
    <submittedName>
        <fullName evidence="4">N-acetylmuramoyl-L-alanine amidase</fullName>
        <ecNumber evidence="4">3.5.1.28</ecNumber>
    </submittedName>
</protein>
<evidence type="ECO:0000313" key="4">
    <source>
        <dbReference type="EMBL" id="MCB8610100.1"/>
    </source>
</evidence>
<dbReference type="SMART" id="SM00646">
    <property type="entry name" value="Ami_3"/>
    <property type="match status" value="1"/>
</dbReference>
<dbReference type="InterPro" id="IPR002508">
    <property type="entry name" value="MurNAc-LAA_cat"/>
</dbReference>
<dbReference type="EMBL" id="JAJDKZ010000012">
    <property type="protein sequence ID" value="MCB8610100.1"/>
    <property type="molecule type" value="Genomic_DNA"/>
</dbReference>
<keyword evidence="2" id="KW-0812">Transmembrane</keyword>
<dbReference type="EC" id="3.5.1.28" evidence="4"/>
<dbReference type="Gene3D" id="3.40.630.40">
    <property type="entry name" value="Zn-dependent exopeptidases"/>
    <property type="match status" value="1"/>
</dbReference>
<keyword evidence="1 4" id="KW-0378">Hydrolase</keyword>
<dbReference type="Gene3D" id="2.60.40.10">
    <property type="entry name" value="Immunoglobulins"/>
    <property type="match status" value="1"/>
</dbReference>
<dbReference type="GO" id="GO:0030288">
    <property type="term" value="C:outer membrane-bounded periplasmic space"/>
    <property type="evidence" value="ECO:0007669"/>
    <property type="project" value="TreeGrafter"/>
</dbReference>
<dbReference type="AlphaFoldDB" id="A0AAW4VS02"/>
<dbReference type="InterPro" id="IPR013783">
    <property type="entry name" value="Ig-like_fold"/>
</dbReference>
<dbReference type="GO" id="GO:0008745">
    <property type="term" value="F:N-acetylmuramoyl-L-alanine amidase activity"/>
    <property type="evidence" value="ECO:0007669"/>
    <property type="project" value="UniProtKB-EC"/>
</dbReference>
<reference evidence="4" key="1">
    <citation type="submission" date="2021-10" db="EMBL/GenBank/DDBJ databases">
        <title>Collection of gut derived symbiotic bacterial strains cultured from healthy donors.</title>
        <authorList>
            <person name="Lin H."/>
            <person name="Littmann E."/>
            <person name="Kohout C."/>
            <person name="Pamer E.G."/>
        </authorList>
    </citation>
    <scope>NUCLEOTIDE SEQUENCE</scope>
    <source>
        <strain evidence="4">DFI.4.48</strain>
    </source>
</reference>
<dbReference type="InterPro" id="IPR050695">
    <property type="entry name" value="N-acetylmuramoyl_amidase_3"/>
</dbReference>
<evidence type="ECO:0000256" key="1">
    <source>
        <dbReference type="ARBA" id="ARBA00022801"/>
    </source>
</evidence>
<dbReference type="Proteomes" id="UP001198439">
    <property type="component" value="Unassembled WGS sequence"/>
</dbReference>
<feature type="domain" description="MurNAc-LAA" evidence="3">
    <location>
        <begin position="292"/>
        <end position="411"/>
    </location>
</feature>
<evidence type="ECO:0000259" key="3">
    <source>
        <dbReference type="SMART" id="SM00646"/>
    </source>
</evidence>
<keyword evidence="2" id="KW-1133">Transmembrane helix</keyword>
<dbReference type="CDD" id="cd02696">
    <property type="entry name" value="MurNAc-LAA"/>
    <property type="match status" value="1"/>
</dbReference>
<dbReference type="PANTHER" id="PTHR30404:SF0">
    <property type="entry name" value="N-ACETYLMURAMOYL-L-ALANINE AMIDASE AMIC"/>
    <property type="match status" value="1"/>
</dbReference>
<accession>A0AAW4VS02</accession>
<keyword evidence="2" id="KW-0472">Membrane</keyword>
<comment type="caution">
    <text evidence="4">The sequence shown here is derived from an EMBL/GenBank/DDBJ whole genome shotgun (WGS) entry which is preliminary data.</text>
</comment>
<dbReference type="RefSeq" id="WP_227279481.1">
    <property type="nucleotide sequence ID" value="NZ_JAJDKR010000011.1"/>
</dbReference>
<evidence type="ECO:0000313" key="5">
    <source>
        <dbReference type="Proteomes" id="UP001198439"/>
    </source>
</evidence>
<evidence type="ECO:0000256" key="2">
    <source>
        <dbReference type="SAM" id="Phobius"/>
    </source>
</evidence>
<dbReference type="SUPFAM" id="SSF53187">
    <property type="entry name" value="Zn-dependent exopeptidases"/>
    <property type="match status" value="1"/>
</dbReference>
<dbReference type="PROSITE" id="PS51257">
    <property type="entry name" value="PROKAR_LIPOPROTEIN"/>
    <property type="match status" value="1"/>
</dbReference>
<gene>
    <name evidence="4" type="ORF">LJD69_05790</name>
</gene>